<dbReference type="PANTHER" id="PTHR10192">
    <property type="entry name" value="MOLYBDOPTERIN BIOSYNTHESIS PROTEIN"/>
    <property type="match status" value="1"/>
</dbReference>
<dbReference type="SMART" id="SM00852">
    <property type="entry name" value="MoCF_biosynth"/>
    <property type="match status" value="1"/>
</dbReference>
<protein>
    <submittedName>
        <fullName evidence="2">Molybdopterin molybdotransferase MoeA</fullName>
    </submittedName>
</protein>
<dbReference type="CDD" id="cd00887">
    <property type="entry name" value="MoeA"/>
    <property type="match status" value="1"/>
</dbReference>
<dbReference type="Pfam" id="PF03453">
    <property type="entry name" value="MoeA_N"/>
    <property type="match status" value="1"/>
</dbReference>
<dbReference type="Gene3D" id="2.170.190.11">
    <property type="entry name" value="Molybdopterin biosynthesis moea protein, domain 3"/>
    <property type="match status" value="1"/>
</dbReference>
<proteinExistence type="predicted"/>
<dbReference type="Pfam" id="PF00994">
    <property type="entry name" value="MoCF_biosynth"/>
    <property type="match status" value="1"/>
</dbReference>
<comment type="caution">
    <text evidence="2">The sequence shown here is derived from an EMBL/GenBank/DDBJ whole genome shotgun (WGS) entry which is preliminary data.</text>
</comment>
<dbReference type="Proteomes" id="UP001254813">
    <property type="component" value="Unassembled WGS sequence"/>
</dbReference>
<evidence type="ECO:0000313" key="3">
    <source>
        <dbReference type="Proteomes" id="UP001254813"/>
    </source>
</evidence>
<dbReference type="EMBL" id="JAMQOQ010000006">
    <property type="protein sequence ID" value="MDS0296267.1"/>
    <property type="molecule type" value="Genomic_DNA"/>
</dbReference>
<name>A0ABU2G638_9EURY</name>
<dbReference type="Gene3D" id="3.40.980.10">
    <property type="entry name" value="MoaB/Mog-like domain"/>
    <property type="match status" value="1"/>
</dbReference>
<dbReference type="Gene3D" id="3.90.105.10">
    <property type="entry name" value="Molybdopterin biosynthesis moea protein, domain 2"/>
    <property type="match status" value="1"/>
</dbReference>
<dbReference type="InterPro" id="IPR005110">
    <property type="entry name" value="MoeA_linker/N"/>
</dbReference>
<dbReference type="SUPFAM" id="SSF53218">
    <property type="entry name" value="Molybdenum cofactor biosynthesis proteins"/>
    <property type="match status" value="1"/>
</dbReference>
<reference evidence="2 3" key="1">
    <citation type="submission" date="2022-06" db="EMBL/GenBank/DDBJ databases">
        <title>Halogeometricum sp. a new haloarchaeum isolate from saline soil.</title>
        <authorList>
            <person name="Strakova D."/>
            <person name="Galisteo C."/>
            <person name="Sanchez-Porro C."/>
            <person name="Ventosa A."/>
        </authorList>
    </citation>
    <scope>NUCLEOTIDE SEQUENCE [LARGE SCALE GENOMIC DNA]</scope>
    <source>
        <strain evidence="3">S3BR25-2</strain>
    </source>
</reference>
<dbReference type="InterPro" id="IPR036135">
    <property type="entry name" value="MoeA_linker/N_sf"/>
</dbReference>
<accession>A0ABU2G638</accession>
<dbReference type="SUPFAM" id="SSF63882">
    <property type="entry name" value="MoeA N-terminal region -like"/>
    <property type="match status" value="1"/>
</dbReference>
<evidence type="ECO:0000259" key="1">
    <source>
        <dbReference type="SMART" id="SM00852"/>
    </source>
</evidence>
<gene>
    <name evidence="2" type="ORF">NDI79_18985</name>
</gene>
<dbReference type="InterPro" id="IPR036425">
    <property type="entry name" value="MoaB/Mog-like_dom_sf"/>
</dbReference>
<dbReference type="InterPro" id="IPR001453">
    <property type="entry name" value="MoaB/Mog_dom"/>
</dbReference>
<dbReference type="Gene3D" id="2.40.340.10">
    <property type="entry name" value="MoeA, C-terminal, domain IV"/>
    <property type="match status" value="1"/>
</dbReference>
<dbReference type="NCBIfam" id="TIGR00177">
    <property type="entry name" value="molyb_syn"/>
    <property type="match status" value="1"/>
</dbReference>
<dbReference type="RefSeq" id="WP_310930284.1">
    <property type="nucleotide sequence ID" value="NZ_JAMQOQ010000006.1"/>
</dbReference>
<organism evidence="2 3">
    <name type="scientific">Halogeometricum luteum</name>
    <dbReference type="NCBI Taxonomy" id="2950537"/>
    <lineage>
        <taxon>Archaea</taxon>
        <taxon>Methanobacteriati</taxon>
        <taxon>Methanobacteriota</taxon>
        <taxon>Stenosarchaea group</taxon>
        <taxon>Halobacteria</taxon>
        <taxon>Halobacteriales</taxon>
        <taxon>Haloferacaceae</taxon>
        <taxon>Halogeometricum</taxon>
    </lineage>
</organism>
<dbReference type="InterPro" id="IPR036688">
    <property type="entry name" value="MoeA_C_domain_IV_sf"/>
</dbReference>
<dbReference type="PANTHER" id="PTHR10192:SF19">
    <property type="entry name" value="MOLYBDOPTERIN BIOSYNTHESIS PROTEIN MJ0666-RELATED"/>
    <property type="match status" value="1"/>
</dbReference>
<evidence type="ECO:0000313" key="2">
    <source>
        <dbReference type="EMBL" id="MDS0296267.1"/>
    </source>
</evidence>
<keyword evidence="3" id="KW-1185">Reference proteome</keyword>
<dbReference type="InterPro" id="IPR038987">
    <property type="entry name" value="MoeA-like"/>
</dbReference>
<feature type="domain" description="MoaB/Mog" evidence="1">
    <location>
        <begin position="177"/>
        <end position="307"/>
    </location>
</feature>
<sequence length="416" mass="43002">MSDAEPIRRAAAVERLLELRAARPDAPTERVELAAAAGRTLAEPVVAGRDVPERDRATMDGFALAADDDYPLTVVGEVFPEDDAPTIRRGEAVEIATGAPLPPEADAVLMREDATVGDGRLSGPSLASGTNVYPAGATAAAGERLLSAGETVDPRHAALLRDVGADAVTAERRLSVGVLATGTEIREGRQPDRDSEMLANLVRRWGHRAAILDAVPDEEAAVREGIEAAAADHDAVLTTGGTSVGHADHVVGVLAEHETLFRGVALRPGRPVAAATVRGTPVFALPGKPMAAHAAATLVLRPYFVGRDRLPTVEATCAARVTLPGGENEYEYAIPVTLEDGSGPAVGPGAGSELTDPPTATPLGHAASSFPLYGERFAPGRVASSTRIALADGVVLTRAAVEKGERVAVVPYGVVE</sequence>